<name>A0A5N6NCQ7_9ASTR</name>
<reference evidence="1 2" key="1">
    <citation type="submission" date="2019-05" db="EMBL/GenBank/DDBJ databases">
        <title>Mikania micrantha, genome provides insights into the molecular mechanism of rapid growth.</title>
        <authorList>
            <person name="Liu B."/>
        </authorList>
    </citation>
    <scope>NUCLEOTIDE SEQUENCE [LARGE SCALE GENOMIC DNA]</scope>
    <source>
        <strain evidence="1">NLD-2019</strain>
        <tissue evidence="1">Leaf</tissue>
    </source>
</reference>
<sequence>MTASHDLVDHIDTVRYLIPINEKRGVVLFVVVVKAEEVSPEVVAEVEVAERAMVVVVGVVAAVAVAVAVVAELETEEAENLADSNQQININDNIWDYVGIKMESSKWVELICTQILNLKVASTDLLEEETRTGIWGDWVMDLHDGEEGRWISPEKNENRWLSGWMKVTAKMVRWKLDMIIISIRQYGLTLHLNLFSLFLNRDFTNSL</sequence>
<dbReference type="EMBL" id="SZYD01000012">
    <property type="protein sequence ID" value="KAD4585057.1"/>
    <property type="molecule type" value="Genomic_DNA"/>
</dbReference>
<evidence type="ECO:0000313" key="2">
    <source>
        <dbReference type="Proteomes" id="UP000326396"/>
    </source>
</evidence>
<accession>A0A5N6NCQ7</accession>
<gene>
    <name evidence="1" type="ORF">E3N88_22658</name>
</gene>
<dbReference type="AlphaFoldDB" id="A0A5N6NCQ7"/>
<comment type="caution">
    <text evidence="1">The sequence shown here is derived from an EMBL/GenBank/DDBJ whole genome shotgun (WGS) entry which is preliminary data.</text>
</comment>
<keyword evidence="2" id="KW-1185">Reference proteome</keyword>
<protein>
    <submittedName>
        <fullName evidence="1">Uncharacterized protein</fullName>
    </submittedName>
</protein>
<evidence type="ECO:0000313" key="1">
    <source>
        <dbReference type="EMBL" id="KAD4585057.1"/>
    </source>
</evidence>
<proteinExistence type="predicted"/>
<dbReference type="Proteomes" id="UP000326396">
    <property type="component" value="Linkage Group LG2"/>
</dbReference>
<organism evidence="1 2">
    <name type="scientific">Mikania micrantha</name>
    <name type="common">bitter vine</name>
    <dbReference type="NCBI Taxonomy" id="192012"/>
    <lineage>
        <taxon>Eukaryota</taxon>
        <taxon>Viridiplantae</taxon>
        <taxon>Streptophyta</taxon>
        <taxon>Embryophyta</taxon>
        <taxon>Tracheophyta</taxon>
        <taxon>Spermatophyta</taxon>
        <taxon>Magnoliopsida</taxon>
        <taxon>eudicotyledons</taxon>
        <taxon>Gunneridae</taxon>
        <taxon>Pentapetalae</taxon>
        <taxon>asterids</taxon>
        <taxon>campanulids</taxon>
        <taxon>Asterales</taxon>
        <taxon>Asteraceae</taxon>
        <taxon>Asteroideae</taxon>
        <taxon>Heliantheae alliance</taxon>
        <taxon>Eupatorieae</taxon>
        <taxon>Mikania</taxon>
    </lineage>
</organism>